<dbReference type="SMART" id="SM01234">
    <property type="entry name" value="Haemolytic"/>
    <property type="match status" value="1"/>
</dbReference>
<comment type="subcellular location">
    <subcellularLocation>
        <location evidence="1">Cell membrane</location>
        <topology evidence="1">Peripheral membrane protein</topology>
        <orientation evidence="1">Cytoplasmic side</orientation>
    </subcellularLocation>
</comment>
<reference evidence="2 3" key="1">
    <citation type="journal article" date="2016" name="Nat. Commun.">
        <title>Thousands of microbial genomes shed light on interconnected biogeochemical processes in an aquifer system.</title>
        <authorList>
            <person name="Anantharaman K."/>
            <person name="Brown C.T."/>
            <person name="Hug L.A."/>
            <person name="Sharon I."/>
            <person name="Castelle C.J."/>
            <person name="Probst A.J."/>
            <person name="Thomas B.C."/>
            <person name="Singh A."/>
            <person name="Wilkins M.J."/>
            <person name="Karaoz U."/>
            <person name="Brodie E.L."/>
            <person name="Williams K.H."/>
            <person name="Hubbard S.S."/>
            <person name="Banfield J.F."/>
        </authorList>
    </citation>
    <scope>NUCLEOTIDE SEQUENCE [LARGE SCALE GENOMIC DNA]</scope>
</reference>
<accession>A0A1F4VS69</accession>
<keyword evidence="1" id="KW-0472">Membrane</keyword>
<keyword evidence="1" id="KW-1003">Cell membrane</keyword>
<comment type="function">
    <text evidence="1">Could be involved in insertion of integral membrane proteins into the membrane.</text>
</comment>
<dbReference type="AlphaFoldDB" id="A0A1F4VS69"/>
<dbReference type="Pfam" id="PF01809">
    <property type="entry name" value="YidD"/>
    <property type="match status" value="1"/>
</dbReference>
<evidence type="ECO:0000256" key="1">
    <source>
        <dbReference type="HAMAP-Rule" id="MF_00386"/>
    </source>
</evidence>
<dbReference type="InterPro" id="IPR002696">
    <property type="entry name" value="Membr_insert_effic_factor_YidD"/>
</dbReference>
<evidence type="ECO:0000313" key="3">
    <source>
        <dbReference type="Proteomes" id="UP000176967"/>
    </source>
</evidence>
<dbReference type="Proteomes" id="UP000176967">
    <property type="component" value="Unassembled WGS sequence"/>
</dbReference>
<dbReference type="PANTHER" id="PTHR33383:SF1">
    <property type="entry name" value="MEMBRANE PROTEIN INSERTION EFFICIENCY FACTOR-RELATED"/>
    <property type="match status" value="1"/>
</dbReference>
<name>A0A1F4VS69_UNCKA</name>
<proteinExistence type="inferred from homology"/>
<dbReference type="PANTHER" id="PTHR33383">
    <property type="entry name" value="MEMBRANE PROTEIN INSERTION EFFICIENCY FACTOR-RELATED"/>
    <property type="match status" value="1"/>
</dbReference>
<gene>
    <name evidence="2" type="ORF">A2890_02555</name>
</gene>
<dbReference type="HAMAP" id="MF_00386">
    <property type="entry name" value="UPF0161_YidD"/>
    <property type="match status" value="1"/>
</dbReference>
<protein>
    <recommendedName>
        <fullName evidence="1">Putative membrane protein insertion efficiency factor</fullName>
    </recommendedName>
</protein>
<comment type="similarity">
    <text evidence="1">Belongs to the UPF0161 family.</text>
</comment>
<dbReference type="GO" id="GO:0005886">
    <property type="term" value="C:plasma membrane"/>
    <property type="evidence" value="ECO:0007669"/>
    <property type="project" value="UniProtKB-SubCell"/>
</dbReference>
<dbReference type="EMBL" id="MEVL01000026">
    <property type="protein sequence ID" value="OGC60041.1"/>
    <property type="molecule type" value="Genomic_DNA"/>
</dbReference>
<organism evidence="2 3">
    <name type="scientific">candidate division WWE3 bacterium RIFCSPLOWO2_01_FULL_53_14</name>
    <dbReference type="NCBI Taxonomy" id="1802628"/>
    <lineage>
        <taxon>Bacteria</taxon>
        <taxon>Katanobacteria</taxon>
    </lineage>
</organism>
<dbReference type="NCBIfam" id="TIGR00278">
    <property type="entry name" value="membrane protein insertion efficiency factor YidD"/>
    <property type="match status" value="1"/>
</dbReference>
<evidence type="ECO:0000313" key="2">
    <source>
        <dbReference type="EMBL" id="OGC60041.1"/>
    </source>
</evidence>
<dbReference type="STRING" id="1802628.A2890_02555"/>
<comment type="caution">
    <text evidence="2">The sequence shown here is derived from an EMBL/GenBank/DDBJ whole genome shotgun (WGS) entry which is preliminary data.</text>
</comment>
<sequence length="74" mass="8302">MILSLIRFYQKTFSPDHGTLGRAVLGGACRFEPTCSEYTYQAVRKYGSWRGLGLGLRRILRCHPLAKGGFDPIP</sequence>